<proteinExistence type="predicted"/>
<sequence length="75" mass="8814">MDQIGAFILNRKGSNQLKIYNFIKLYINQKEYSPSIKGLSSTASVERDLKILENASLIKKIPWEKHDKYRSLHYQ</sequence>
<dbReference type="Gene3D" id="1.10.10.10">
    <property type="entry name" value="Winged helix-like DNA-binding domain superfamily/Winged helix DNA-binding domain"/>
    <property type="match status" value="1"/>
</dbReference>
<organism evidence="2 3">
    <name type="scientific">Clostridium autoethanogenum</name>
    <dbReference type="NCBI Taxonomy" id="84023"/>
    <lineage>
        <taxon>Bacteria</taxon>
        <taxon>Bacillati</taxon>
        <taxon>Bacillota</taxon>
        <taxon>Clostridia</taxon>
        <taxon>Eubacteriales</taxon>
        <taxon>Clostridiaceae</taxon>
        <taxon>Clostridium</taxon>
    </lineage>
</organism>
<dbReference type="RefSeq" id="WP_122060048.1">
    <property type="nucleotide sequence ID" value="NZ_RFAQ01000092.1"/>
</dbReference>
<dbReference type="GO" id="GO:0006508">
    <property type="term" value="P:proteolysis"/>
    <property type="evidence" value="ECO:0007669"/>
    <property type="project" value="InterPro"/>
</dbReference>
<dbReference type="Pfam" id="PF01726">
    <property type="entry name" value="LexA_DNA_bind"/>
    <property type="match status" value="1"/>
</dbReference>
<accession>A0A3M0S5M4</accession>
<dbReference type="EMBL" id="RFAQ01000092">
    <property type="protein sequence ID" value="RMC93852.1"/>
    <property type="molecule type" value="Genomic_DNA"/>
</dbReference>
<feature type="domain" description="LexA repressor DNA-binding" evidence="1">
    <location>
        <begin position="15"/>
        <end position="62"/>
    </location>
</feature>
<dbReference type="Proteomes" id="UP000277999">
    <property type="component" value="Unassembled WGS sequence"/>
</dbReference>
<dbReference type="GO" id="GO:0004252">
    <property type="term" value="F:serine-type endopeptidase activity"/>
    <property type="evidence" value="ECO:0007669"/>
    <property type="project" value="InterPro"/>
</dbReference>
<evidence type="ECO:0000313" key="2">
    <source>
        <dbReference type="EMBL" id="RMC93852.1"/>
    </source>
</evidence>
<dbReference type="InterPro" id="IPR036388">
    <property type="entry name" value="WH-like_DNA-bd_sf"/>
</dbReference>
<reference evidence="2 3" key="1">
    <citation type="submission" date="2018-10" db="EMBL/GenBank/DDBJ databases">
        <title>Genome-centric metagenomics revealed C2 chemical producing, CO utilizing Clostridium with novel acetogenic gene cluster.</title>
        <authorList>
            <person name="Kang H."/>
            <person name="Park B."/>
            <person name="Choi I.G."/>
            <person name="Chang I.S."/>
        </authorList>
    </citation>
    <scope>NUCLEOTIDE SEQUENCE [LARGE SCALE GENOMIC DNA]</scope>
    <source>
        <strain evidence="2 3">H21-9</strain>
    </source>
</reference>
<dbReference type="AlphaFoldDB" id="A0A3M0S5M4"/>
<dbReference type="InterPro" id="IPR006199">
    <property type="entry name" value="LexA_DNA-bd_dom"/>
</dbReference>
<comment type="caution">
    <text evidence="2">The sequence shown here is derived from an EMBL/GenBank/DDBJ whole genome shotgun (WGS) entry which is preliminary data.</text>
</comment>
<evidence type="ECO:0000259" key="1">
    <source>
        <dbReference type="Pfam" id="PF01726"/>
    </source>
</evidence>
<name>A0A3M0S5M4_9CLOT</name>
<gene>
    <name evidence="2" type="ORF">D9O40_17630</name>
</gene>
<protein>
    <recommendedName>
        <fullName evidence="1">LexA repressor DNA-binding domain-containing protein</fullName>
    </recommendedName>
</protein>
<evidence type="ECO:0000313" key="3">
    <source>
        <dbReference type="Proteomes" id="UP000277999"/>
    </source>
</evidence>